<organism evidence="1 2">
    <name type="scientific">Rothia dentocariosa</name>
    <dbReference type="NCBI Taxonomy" id="2047"/>
    <lineage>
        <taxon>Bacteria</taxon>
        <taxon>Bacillati</taxon>
        <taxon>Actinomycetota</taxon>
        <taxon>Actinomycetes</taxon>
        <taxon>Micrococcales</taxon>
        <taxon>Micrococcaceae</taxon>
        <taxon>Rothia</taxon>
    </lineage>
</organism>
<reference evidence="1 2" key="1">
    <citation type="submission" date="2018-12" db="EMBL/GenBank/DDBJ databases">
        <authorList>
            <consortium name="Pathogen Informatics"/>
        </authorList>
    </citation>
    <scope>NUCLEOTIDE SEQUENCE [LARGE SCALE GENOMIC DNA]</scope>
    <source>
        <strain evidence="1 2">NCTC10918</strain>
    </source>
</reference>
<protein>
    <submittedName>
        <fullName evidence="1">Uncharacterized protein</fullName>
    </submittedName>
</protein>
<sequence length="120" mass="13218">MENTDFLGHRQFKVSRRSNFRLGLRIRHLCAADLVSLLVGNVRISNFGGNHKVTVAVRSQPTVERIRSGENGVGSAGDRYRGHIQLPSGGIGLRAVDLDNILILVLPENIEERSGPFFAI</sequence>
<gene>
    <name evidence="1" type="ORF">NCTC10918_01108</name>
</gene>
<name>A0A448UVC6_9MICC</name>
<dbReference type="Proteomes" id="UP000270988">
    <property type="component" value="Chromosome"/>
</dbReference>
<accession>A0A448UVC6</accession>
<dbReference type="EMBL" id="LR134521">
    <property type="protein sequence ID" value="VEJ29836.1"/>
    <property type="molecule type" value="Genomic_DNA"/>
</dbReference>
<evidence type="ECO:0000313" key="1">
    <source>
        <dbReference type="EMBL" id="VEJ29836.1"/>
    </source>
</evidence>
<proteinExistence type="predicted"/>
<evidence type="ECO:0000313" key="2">
    <source>
        <dbReference type="Proteomes" id="UP000270988"/>
    </source>
</evidence>
<dbReference type="AlphaFoldDB" id="A0A448UVC6"/>